<dbReference type="AlphaFoldDB" id="A0A0D5NFH1"/>
<gene>
    <name evidence="1" type="ORF">VN24_02160</name>
</gene>
<reference evidence="2" key="2">
    <citation type="submission" date="2015-03" db="EMBL/GenBank/DDBJ databases">
        <title>Genome sequence of Paenibacillus beijingensis strain DSM 24997T.</title>
        <authorList>
            <person name="Kwak Y."/>
            <person name="Shin J.-H."/>
        </authorList>
    </citation>
    <scope>NUCLEOTIDE SEQUENCE [LARGE SCALE GENOMIC DNA]</scope>
    <source>
        <strain evidence="2">DSM 24997</strain>
    </source>
</reference>
<dbReference type="EMBL" id="CP011058">
    <property type="protein sequence ID" value="AJY73648.1"/>
    <property type="molecule type" value="Genomic_DNA"/>
</dbReference>
<evidence type="ECO:0000313" key="2">
    <source>
        <dbReference type="Proteomes" id="UP000032633"/>
    </source>
</evidence>
<evidence type="ECO:0000313" key="1">
    <source>
        <dbReference type="EMBL" id="AJY73648.1"/>
    </source>
</evidence>
<keyword evidence="2" id="KW-1185">Reference proteome</keyword>
<dbReference type="PATRIC" id="fig|1126833.4.peg.473"/>
<organism evidence="1 2">
    <name type="scientific">Paenibacillus beijingensis</name>
    <dbReference type="NCBI Taxonomy" id="1126833"/>
    <lineage>
        <taxon>Bacteria</taxon>
        <taxon>Bacillati</taxon>
        <taxon>Bacillota</taxon>
        <taxon>Bacilli</taxon>
        <taxon>Bacillales</taxon>
        <taxon>Paenibacillaceae</taxon>
        <taxon>Paenibacillus</taxon>
    </lineage>
</organism>
<dbReference type="HOGENOM" id="CLU_2509512_0_0_9"/>
<dbReference type="KEGG" id="pbj:VN24_02160"/>
<proteinExistence type="predicted"/>
<name>A0A0D5NFH1_9BACL</name>
<accession>A0A0D5NFH1</accession>
<protein>
    <submittedName>
        <fullName evidence="1">Uncharacterized protein</fullName>
    </submittedName>
</protein>
<reference evidence="1 2" key="1">
    <citation type="journal article" date="2015" name="J. Biotechnol.">
        <title>Complete genome sequence of Paenibacillus beijingensis 7188(T) (=DSM 24997(T)), a novel rhizobacterium from jujube garden soil.</title>
        <authorList>
            <person name="Kwak Y."/>
            <person name="Shin J.H."/>
        </authorList>
    </citation>
    <scope>NUCLEOTIDE SEQUENCE [LARGE SCALE GENOMIC DNA]</scope>
    <source>
        <strain evidence="1 2">DSM 24997</strain>
    </source>
</reference>
<sequence length="85" mass="9721">MLSSPAASGRVVSQFVARAFRLLAHTFAKPLHEAYFPSYAKSYALRNFSGLKFSNRWMRPPNNRTFDLRKKLIIMNGSLRTSRNG</sequence>
<dbReference type="Proteomes" id="UP000032633">
    <property type="component" value="Chromosome"/>
</dbReference>